<sequence>MNEAERYRALLDERSAALAARGQAAESAVESRDFLVCAIGTERFGIALSAVAMVLPERPCTRLPGAPAALRGIIAHAGIIVSVIDLAGALGLGRDDGARDPGHFLRIRTEGPPLALAVDRVVGLVTIADSDVTASPTAGIRDGVGAEAVSGYAPAAPERDGTGDSFAIIDLPRLLRSFLP</sequence>
<dbReference type="GO" id="GO:0006935">
    <property type="term" value="P:chemotaxis"/>
    <property type="evidence" value="ECO:0007669"/>
    <property type="project" value="InterPro"/>
</dbReference>
<dbReference type="GO" id="GO:0005829">
    <property type="term" value="C:cytosol"/>
    <property type="evidence" value="ECO:0007669"/>
    <property type="project" value="TreeGrafter"/>
</dbReference>
<name>A0A512JG61_9HYPH</name>
<dbReference type="AlphaFoldDB" id="A0A512JG61"/>
<evidence type="ECO:0000259" key="1">
    <source>
        <dbReference type="PROSITE" id="PS50851"/>
    </source>
</evidence>
<dbReference type="SMART" id="SM00260">
    <property type="entry name" value="CheW"/>
    <property type="match status" value="1"/>
</dbReference>
<dbReference type="InterPro" id="IPR039315">
    <property type="entry name" value="CheW"/>
</dbReference>
<keyword evidence="3" id="KW-1185">Reference proteome</keyword>
<dbReference type="InterPro" id="IPR036061">
    <property type="entry name" value="CheW-like_dom_sf"/>
</dbReference>
<organism evidence="2 3">
    <name type="scientific">Methylobacterium gnaphalii</name>
    <dbReference type="NCBI Taxonomy" id="1010610"/>
    <lineage>
        <taxon>Bacteria</taxon>
        <taxon>Pseudomonadati</taxon>
        <taxon>Pseudomonadota</taxon>
        <taxon>Alphaproteobacteria</taxon>
        <taxon>Hyphomicrobiales</taxon>
        <taxon>Methylobacteriaceae</taxon>
        <taxon>Methylobacterium</taxon>
    </lineage>
</organism>
<dbReference type="PANTHER" id="PTHR22617">
    <property type="entry name" value="CHEMOTAXIS SENSOR HISTIDINE KINASE-RELATED"/>
    <property type="match status" value="1"/>
</dbReference>
<dbReference type="RefSeq" id="WP_147045247.1">
    <property type="nucleotide sequence ID" value="NZ_BJZV01000002.1"/>
</dbReference>
<dbReference type="Proteomes" id="UP000321750">
    <property type="component" value="Unassembled WGS sequence"/>
</dbReference>
<evidence type="ECO:0000313" key="2">
    <source>
        <dbReference type="EMBL" id="GEP08947.1"/>
    </source>
</evidence>
<gene>
    <name evidence="2" type="ORF">MGN01_07920</name>
</gene>
<dbReference type="Pfam" id="PF01584">
    <property type="entry name" value="CheW"/>
    <property type="match status" value="1"/>
</dbReference>
<accession>A0A512JG61</accession>
<dbReference type="PANTHER" id="PTHR22617:SF23">
    <property type="entry name" value="CHEMOTAXIS PROTEIN CHEW"/>
    <property type="match status" value="1"/>
</dbReference>
<proteinExistence type="predicted"/>
<comment type="caution">
    <text evidence="2">The sequence shown here is derived from an EMBL/GenBank/DDBJ whole genome shotgun (WGS) entry which is preliminary data.</text>
</comment>
<evidence type="ECO:0000313" key="3">
    <source>
        <dbReference type="Proteomes" id="UP000321750"/>
    </source>
</evidence>
<dbReference type="Gene3D" id="2.40.50.180">
    <property type="entry name" value="CheA-289, Domain 4"/>
    <property type="match status" value="1"/>
</dbReference>
<dbReference type="SUPFAM" id="SSF50341">
    <property type="entry name" value="CheW-like"/>
    <property type="match status" value="1"/>
</dbReference>
<reference evidence="2 3" key="1">
    <citation type="submission" date="2019-07" db="EMBL/GenBank/DDBJ databases">
        <title>Whole genome shotgun sequence of Methylobacterium gnaphalii NBRC 107716.</title>
        <authorList>
            <person name="Hosoyama A."/>
            <person name="Uohara A."/>
            <person name="Ohji S."/>
            <person name="Ichikawa N."/>
        </authorList>
    </citation>
    <scope>NUCLEOTIDE SEQUENCE [LARGE SCALE GENOMIC DNA]</scope>
    <source>
        <strain evidence="2 3">NBRC 107716</strain>
    </source>
</reference>
<dbReference type="Gene3D" id="2.30.30.40">
    <property type="entry name" value="SH3 Domains"/>
    <property type="match status" value="1"/>
</dbReference>
<dbReference type="EMBL" id="BJZV01000002">
    <property type="protein sequence ID" value="GEP08947.1"/>
    <property type="molecule type" value="Genomic_DNA"/>
</dbReference>
<dbReference type="PROSITE" id="PS50851">
    <property type="entry name" value="CHEW"/>
    <property type="match status" value="1"/>
</dbReference>
<protein>
    <recommendedName>
        <fullName evidence="1">CheW-like domain-containing protein</fullName>
    </recommendedName>
</protein>
<dbReference type="OrthoDB" id="7999312at2"/>
<dbReference type="CDD" id="cd00588">
    <property type="entry name" value="CheW_like"/>
    <property type="match status" value="1"/>
</dbReference>
<dbReference type="InterPro" id="IPR002545">
    <property type="entry name" value="CheW-lke_dom"/>
</dbReference>
<dbReference type="GO" id="GO:0007165">
    <property type="term" value="P:signal transduction"/>
    <property type="evidence" value="ECO:0007669"/>
    <property type="project" value="InterPro"/>
</dbReference>
<feature type="domain" description="CheW-like" evidence="1">
    <location>
        <begin position="31"/>
        <end position="180"/>
    </location>
</feature>